<name>A0A4Q9DE62_9BACL</name>
<dbReference type="AlphaFoldDB" id="A0A4Q9DE62"/>
<reference evidence="1 2" key="1">
    <citation type="submission" date="2019-02" db="EMBL/GenBank/DDBJ databases">
        <title>Paenibacillus sp. nov., isolated from surface-sterilized tissue of Thalictrum simplex L.</title>
        <authorList>
            <person name="Tuo L."/>
        </authorList>
    </citation>
    <scope>NUCLEOTIDE SEQUENCE [LARGE SCALE GENOMIC DNA]</scope>
    <source>
        <strain evidence="1 2">N2SHLJ1</strain>
    </source>
</reference>
<organism evidence="1 2">
    <name type="scientific">Paenibacillus thalictri</name>
    <dbReference type="NCBI Taxonomy" id="2527873"/>
    <lineage>
        <taxon>Bacteria</taxon>
        <taxon>Bacillati</taxon>
        <taxon>Bacillota</taxon>
        <taxon>Bacilli</taxon>
        <taxon>Bacillales</taxon>
        <taxon>Paenibacillaceae</taxon>
        <taxon>Paenibacillus</taxon>
    </lineage>
</organism>
<proteinExistence type="predicted"/>
<gene>
    <name evidence="1" type="ORF">EYB31_34905</name>
</gene>
<accession>A0A4Q9DE62</accession>
<evidence type="ECO:0000313" key="1">
    <source>
        <dbReference type="EMBL" id="TBL69769.1"/>
    </source>
</evidence>
<keyword evidence="2" id="KW-1185">Reference proteome</keyword>
<protein>
    <submittedName>
        <fullName evidence="1">Uncharacterized protein</fullName>
    </submittedName>
</protein>
<evidence type="ECO:0000313" key="2">
    <source>
        <dbReference type="Proteomes" id="UP000293142"/>
    </source>
</evidence>
<comment type="caution">
    <text evidence="1">The sequence shown here is derived from an EMBL/GenBank/DDBJ whole genome shotgun (WGS) entry which is preliminary data.</text>
</comment>
<dbReference type="RefSeq" id="WP_131018231.1">
    <property type="nucleotide sequence ID" value="NZ_SIRE01000036.1"/>
</dbReference>
<dbReference type="EMBL" id="SIRE01000036">
    <property type="protein sequence ID" value="TBL69769.1"/>
    <property type="molecule type" value="Genomic_DNA"/>
</dbReference>
<dbReference type="Proteomes" id="UP000293142">
    <property type="component" value="Unassembled WGS sequence"/>
</dbReference>
<sequence length="107" mass="12154">MGFYTEAAALALNNSKTIEDIRLMYTSCVINMPGSNEHRVLLYEDGSTFYHRIFIGSTELADIHKGKAFIFVKTREFNREDVTDIESFVESNTQSAILKLRKLAEGI</sequence>
<dbReference type="OrthoDB" id="2623943at2"/>